<evidence type="ECO:0000256" key="1">
    <source>
        <dbReference type="ARBA" id="ARBA00009156"/>
    </source>
</evidence>
<organism evidence="6 7">
    <name type="scientific">Enterovibrio nigricans DSM 22720</name>
    <dbReference type="NCBI Taxonomy" id="1121868"/>
    <lineage>
        <taxon>Bacteria</taxon>
        <taxon>Pseudomonadati</taxon>
        <taxon>Pseudomonadota</taxon>
        <taxon>Gammaproteobacteria</taxon>
        <taxon>Vibrionales</taxon>
        <taxon>Vibrionaceae</taxon>
        <taxon>Enterovibrio</taxon>
    </lineage>
</organism>
<accession>A0A1T4UKY7</accession>
<reference evidence="7" key="1">
    <citation type="submission" date="2017-02" db="EMBL/GenBank/DDBJ databases">
        <authorList>
            <person name="Varghese N."/>
            <person name="Submissions S."/>
        </authorList>
    </citation>
    <scope>NUCLEOTIDE SEQUENCE [LARGE SCALE GENOMIC DNA]</scope>
    <source>
        <strain evidence="7">DSM 22720</strain>
    </source>
</reference>
<gene>
    <name evidence="6" type="ORF">SAMN02745132_01957</name>
</gene>
<dbReference type="GO" id="GO:0005975">
    <property type="term" value="P:carbohydrate metabolic process"/>
    <property type="evidence" value="ECO:0007669"/>
    <property type="project" value="InterPro"/>
</dbReference>
<keyword evidence="3 6" id="KW-0418">Kinase</keyword>
<dbReference type="InterPro" id="IPR050406">
    <property type="entry name" value="FGGY_Carb_Kinase"/>
</dbReference>
<feature type="domain" description="Carbohydrate kinase FGGY N-terminal" evidence="4">
    <location>
        <begin position="4"/>
        <end position="239"/>
    </location>
</feature>
<dbReference type="Pfam" id="PF21546">
    <property type="entry name" value="FGGY_C_2"/>
    <property type="match status" value="1"/>
</dbReference>
<dbReference type="EMBL" id="FUXU01000020">
    <property type="protein sequence ID" value="SKA53385.1"/>
    <property type="molecule type" value="Genomic_DNA"/>
</dbReference>
<dbReference type="GO" id="GO:0016301">
    <property type="term" value="F:kinase activity"/>
    <property type="evidence" value="ECO:0007669"/>
    <property type="project" value="UniProtKB-KW"/>
</dbReference>
<dbReference type="InterPro" id="IPR049382">
    <property type="entry name" value="FGGY_C_2"/>
</dbReference>
<dbReference type="SUPFAM" id="SSF53067">
    <property type="entry name" value="Actin-like ATPase domain"/>
    <property type="match status" value="1"/>
</dbReference>
<dbReference type="CDD" id="cd07772">
    <property type="entry name" value="ASKHA_NBD_FGGY_NaCK-like"/>
    <property type="match status" value="1"/>
</dbReference>
<comment type="similarity">
    <text evidence="1">Belongs to the FGGY kinase family.</text>
</comment>
<protein>
    <submittedName>
        <fullName evidence="6">Sugar (Pentulose or hexulose) kinase</fullName>
    </submittedName>
</protein>
<evidence type="ECO:0000313" key="6">
    <source>
        <dbReference type="EMBL" id="SKA53385.1"/>
    </source>
</evidence>
<evidence type="ECO:0000256" key="3">
    <source>
        <dbReference type="ARBA" id="ARBA00022777"/>
    </source>
</evidence>
<dbReference type="InterPro" id="IPR043129">
    <property type="entry name" value="ATPase_NBD"/>
</dbReference>
<dbReference type="InterPro" id="IPR018484">
    <property type="entry name" value="FGGY_N"/>
</dbReference>
<evidence type="ECO:0000259" key="4">
    <source>
        <dbReference type="Pfam" id="PF00370"/>
    </source>
</evidence>
<keyword evidence="2" id="KW-0808">Transferase</keyword>
<dbReference type="PANTHER" id="PTHR43095">
    <property type="entry name" value="SUGAR KINASE"/>
    <property type="match status" value="1"/>
</dbReference>
<feature type="domain" description="Carbohydrate kinase FGGY C-terminal" evidence="5">
    <location>
        <begin position="247"/>
        <end position="420"/>
    </location>
</feature>
<evidence type="ECO:0000259" key="5">
    <source>
        <dbReference type="Pfam" id="PF21546"/>
    </source>
</evidence>
<dbReference type="Gene3D" id="3.30.420.40">
    <property type="match status" value="2"/>
</dbReference>
<dbReference type="RefSeq" id="WP_078752338.1">
    <property type="nucleotide sequence ID" value="NZ_FUXU01000020.1"/>
</dbReference>
<dbReference type="Proteomes" id="UP000190162">
    <property type="component" value="Unassembled WGS sequence"/>
</dbReference>
<dbReference type="Pfam" id="PF00370">
    <property type="entry name" value="FGGY_N"/>
    <property type="match status" value="1"/>
</dbReference>
<evidence type="ECO:0000313" key="7">
    <source>
        <dbReference type="Proteomes" id="UP000190162"/>
    </source>
</evidence>
<proteinExistence type="inferred from homology"/>
<dbReference type="PANTHER" id="PTHR43095:SF5">
    <property type="entry name" value="XYLULOSE KINASE"/>
    <property type="match status" value="1"/>
</dbReference>
<keyword evidence="7" id="KW-1185">Reference proteome</keyword>
<dbReference type="OrthoDB" id="9799608at2"/>
<dbReference type="AlphaFoldDB" id="A0A1T4UKY7"/>
<evidence type="ECO:0000256" key="2">
    <source>
        <dbReference type="ARBA" id="ARBA00022679"/>
    </source>
</evidence>
<sequence>MHPVIVVLDIGKSNIKVSAVSIERGQCIAVKKRENKPVYGYPYQHADIDAIWTWFCEQLAEMGKQFYVRYITCTTHGATAVCLSQEQVALPVLDYEYDLDSNTNTKYAEIRPPYSETRSPNLSVGLNIGRQLFWLSRQFPAEFKNVDTILTFLQYWCWKLSGVACSEVTSLGCHTDLWNPESSTLSSLVKGLDWESLFPPMLNAGESLGKILPVLSKTLGLPVECEILNGLHDSNASLVPYLLRCERPFTVMSTGTWVVIANVGGATGSLSEDQDMLCNVDAFGEPVPCIRFMGGREWEILHAANTADLSDLKQVLDKGVYLLPSFSSQGGPFRHHNGKIIGESDSLNAREKTALATIYCALVSDYCLTRLGCSGPIHIEGSFSNNPLFAELLSVFRQHQSIYTSSDQTGTTLGTASLLSEIAKLNMLSLNTFSSSETLPVEQLSAYRKAWFEMIKSLI</sequence>
<name>A0A1T4UKY7_9GAMM</name>